<dbReference type="InterPro" id="IPR006443">
    <property type="entry name" value="Formate-DH-alph_fdnG"/>
</dbReference>
<keyword evidence="10" id="KW-0411">Iron-sulfur</keyword>
<dbReference type="OrthoDB" id="9803192at2"/>
<dbReference type="GO" id="GO:0009061">
    <property type="term" value="P:anaerobic respiration"/>
    <property type="evidence" value="ECO:0007669"/>
    <property type="project" value="TreeGrafter"/>
</dbReference>
<dbReference type="GO" id="GO:0043546">
    <property type="term" value="F:molybdopterin cofactor binding"/>
    <property type="evidence" value="ECO:0007669"/>
    <property type="project" value="InterPro"/>
</dbReference>
<dbReference type="PANTHER" id="PTHR43598">
    <property type="entry name" value="TUNGSTEN-CONTAINING FORMYLMETHANOFURAN DEHYDROGENASE 2 SUBUNIT B"/>
    <property type="match status" value="1"/>
</dbReference>
<evidence type="ECO:0000256" key="3">
    <source>
        <dbReference type="ARBA" id="ARBA00010312"/>
    </source>
</evidence>
<evidence type="ECO:0000256" key="6">
    <source>
        <dbReference type="ARBA" id="ARBA00022729"/>
    </source>
</evidence>
<proteinExistence type="inferred from homology"/>
<comment type="cofactor">
    <cofactor evidence="1">
        <name>[4Fe-4S] cluster</name>
        <dbReference type="ChEBI" id="CHEBI:49883"/>
    </cofactor>
</comment>
<keyword evidence="14" id="KW-1185">Reference proteome</keyword>
<keyword evidence="6" id="KW-0732">Signal</keyword>
<dbReference type="Gene3D" id="2.40.40.20">
    <property type="match status" value="1"/>
</dbReference>
<dbReference type="PROSITE" id="PS51318">
    <property type="entry name" value="TAT"/>
    <property type="match status" value="1"/>
</dbReference>
<sequence>MDLSRRDFLKATGIGGISLALSSLGFDLKEARAAAHTFKLKGAREFTSICHFCACGCGVIGYVKDGKLINLEGATDSPINRGALCSKGLGYATIPNSKERATKPLYRAPGSDHWEEISWDEAIDRAAKAMKNAREKGWKQTEEIDGETYEVRRTDGLAFIGGSQINNEECYQNIKMARALGVVYIDNQTRVCHANTPPAMSAAFGRGAMTNPWGDLKNTKLVWIEGSNLAECHPMGLKNVMKAREQNGTKIVHVDVRYTRTSKIADEFFQLRPGTDIAFMGYIISQMLEREKFDKDYVLRNTNAACLLRDDFSFHDGLFSGFDEAKKSYTDKKSWGYALGADGKPQKADDLFAPNTVLSRLKEFYSRYTVEMVSNVTGMPADDIQRAADIWVNHEGPAIIMYALGMTQHTIGVQNIRCFTIMQLLKGNIGIPGGGIIAMRGQPNVQASTDFGIEFNMQPGYLVAPTHKTNTLAKWTDAFGTFRRKWYVNMTKAWFGEHATAENDYGFNYGAIRNGNHPDSIYAIFEDAWRGTMHALYLCGQNPHVTNANAGLVHDGLCKMDSLIVQDIFINETAEFWNRPGDNPADIQTEVIFLPACSYLEREGSITNSMRLIQWRMKGPDTLGDSKPDYEINDMLWKRIRELYADSTETKDDPIKFMTWDYREDHYLEDIMKEISGYDVATGTVVNGIGELKDNGETASGMWIYAGYYGREGNMTARRGQEDPGNVGIFPQFGWAWPDNIHILYNRASCLADGSPADKEHPLVWWDAAAGKWTGYDVPDVGNRTAGPSTPAGQKPFRMNGEGIARIYAAPYQDKNPDGTTRDASSTPVDGPIPEHYEPFESPTHNAMHENENAQHNPCIKYPRLPEKQPIGTKDKFPYVLCSSGIAEHWCSGTVTRNIPWLNELVKENFIEISEQLAKKIGVKAGDKVKVSSARSSVVVKAMVTKRAQPLTVNGEETHMVWMPYSFGFKGLSTGPSTNYLTNDALDPNSEEQEFKACLVNVEKA</sequence>
<evidence type="ECO:0000256" key="9">
    <source>
        <dbReference type="ARBA" id="ARBA00023004"/>
    </source>
</evidence>
<keyword evidence="8 13" id="KW-0560">Oxidoreductase</keyword>
<dbReference type="Gene3D" id="3.40.50.740">
    <property type="match status" value="1"/>
</dbReference>
<dbReference type="Gene3D" id="3.40.228.10">
    <property type="entry name" value="Dimethylsulfoxide Reductase, domain 2"/>
    <property type="match status" value="2"/>
</dbReference>
<dbReference type="GO" id="GO:0051539">
    <property type="term" value="F:4 iron, 4 sulfur cluster binding"/>
    <property type="evidence" value="ECO:0007669"/>
    <property type="project" value="UniProtKB-KW"/>
</dbReference>
<reference evidence="13 14" key="1">
    <citation type="submission" date="2015-09" db="EMBL/GenBank/DDBJ databases">
        <authorList>
            <consortium name="Pathogen Informatics"/>
        </authorList>
    </citation>
    <scope>NUCLEOTIDE SEQUENCE [LARGE SCALE GENOMIC DNA]</scope>
    <source>
        <strain evidence="13 14">2789STDY5608828</strain>
    </source>
</reference>
<comment type="subcellular location">
    <subcellularLocation>
        <location evidence="2">Cell envelope</location>
    </subcellularLocation>
</comment>
<dbReference type="SUPFAM" id="SSF53706">
    <property type="entry name" value="Formate dehydrogenase/DMSO reductase, domains 1-3"/>
    <property type="match status" value="1"/>
</dbReference>
<dbReference type="NCBIfam" id="TIGR01553">
    <property type="entry name" value="formate-DH-alph"/>
    <property type="match status" value="1"/>
</dbReference>
<feature type="region of interest" description="Disordered" evidence="11">
    <location>
        <begin position="812"/>
        <end position="832"/>
    </location>
</feature>
<dbReference type="eggNOG" id="COG0243">
    <property type="taxonomic scope" value="Bacteria"/>
</dbReference>
<dbReference type="STRING" id="187979.ERS852385_00899"/>
<dbReference type="InterPro" id="IPR006657">
    <property type="entry name" value="MoPterin_dinucl-bd_dom"/>
</dbReference>
<dbReference type="Proteomes" id="UP000095546">
    <property type="component" value="Unassembled WGS sequence"/>
</dbReference>
<dbReference type="NCBIfam" id="TIGR01409">
    <property type="entry name" value="TAT_signal_seq"/>
    <property type="match status" value="1"/>
</dbReference>
<evidence type="ECO:0000256" key="4">
    <source>
        <dbReference type="ARBA" id="ARBA00022485"/>
    </source>
</evidence>
<dbReference type="Pfam" id="PF01568">
    <property type="entry name" value="Molydop_binding"/>
    <property type="match status" value="1"/>
</dbReference>
<organism evidence="13 14">
    <name type="scientific">Mitsuokella jalaludinii</name>
    <dbReference type="NCBI Taxonomy" id="187979"/>
    <lineage>
        <taxon>Bacteria</taxon>
        <taxon>Bacillati</taxon>
        <taxon>Bacillota</taxon>
        <taxon>Negativicutes</taxon>
        <taxon>Selenomonadales</taxon>
        <taxon>Selenomonadaceae</taxon>
        <taxon>Mitsuokella</taxon>
    </lineage>
</organism>
<dbReference type="InterPro" id="IPR009010">
    <property type="entry name" value="Asp_de-COase-like_dom_sf"/>
</dbReference>
<gene>
    <name evidence="13" type="primary">fdhA</name>
    <name evidence="13" type="ORF">ERS852385_00899</name>
</gene>
<evidence type="ECO:0000256" key="5">
    <source>
        <dbReference type="ARBA" id="ARBA00022723"/>
    </source>
</evidence>
<dbReference type="EC" id="1.2.1.2" evidence="13"/>
<dbReference type="PANTHER" id="PTHR43598:SF1">
    <property type="entry name" value="FORMATE DEHYDROGENASE-O MAJOR SUBUNIT"/>
    <property type="match status" value="1"/>
</dbReference>
<evidence type="ECO:0000256" key="7">
    <source>
        <dbReference type="ARBA" id="ARBA00022764"/>
    </source>
</evidence>
<accession>A0A173YA99</accession>
<dbReference type="AlphaFoldDB" id="A0A173YA99"/>
<dbReference type="GO" id="GO:0009055">
    <property type="term" value="F:electron transfer activity"/>
    <property type="evidence" value="ECO:0007669"/>
    <property type="project" value="InterPro"/>
</dbReference>
<dbReference type="InterPro" id="IPR006963">
    <property type="entry name" value="Mopterin_OxRdtase_4Fe-4S_dom"/>
</dbReference>
<keyword evidence="7" id="KW-0574">Periplasm</keyword>
<dbReference type="InterPro" id="IPR019546">
    <property type="entry name" value="TAT_signal_bac_arc"/>
</dbReference>
<evidence type="ECO:0000256" key="8">
    <source>
        <dbReference type="ARBA" id="ARBA00023002"/>
    </source>
</evidence>
<dbReference type="eggNOG" id="COG3383">
    <property type="taxonomic scope" value="Bacteria"/>
</dbReference>
<dbReference type="GO" id="GO:0008863">
    <property type="term" value="F:formate dehydrogenase (NAD+) activity"/>
    <property type="evidence" value="ECO:0007669"/>
    <property type="project" value="InterPro"/>
</dbReference>
<dbReference type="SUPFAM" id="SSF50692">
    <property type="entry name" value="ADC-like"/>
    <property type="match status" value="1"/>
</dbReference>
<evidence type="ECO:0000256" key="2">
    <source>
        <dbReference type="ARBA" id="ARBA00004196"/>
    </source>
</evidence>
<evidence type="ECO:0000256" key="11">
    <source>
        <dbReference type="SAM" id="MobiDB-lite"/>
    </source>
</evidence>
<dbReference type="InterPro" id="IPR006311">
    <property type="entry name" value="TAT_signal"/>
</dbReference>
<evidence type="ECO:0000313" key="13">
    <source>
        <dbReference type="EMBL" id="CUN61062.1"/>
    </source>
</evidence>
<keyword evidence="9" id="KW-0408">Iron</keyword>
<comment type="similarity">
    <text evidence="3">Belongs to the prokaryotic molybdopterin-containing oxidoreductase family.</text>
</comment>
<dbReference type="GO" id="GO:0030151">
    <property type="term" value="F:molybdenum ion binding"/>
    <property type="evidence" value="ECO:0007669"/>
    <property type="project" value="TreeGrafter"/>
</dbReference>
<dbReference type="InterPro" id="IPR006656">
    <property type="entry name" value="Mopterin_OxRdtase"/>
</dbReference>
<keyword evidence="4" id="KW-0004">4Fe-4S</keyword>
<dbReference type="GO" id="GO:0030313">
    <property type="term" value="C:cell envelope"/>
    <property type="evidence" value="ECO:0007669"/>
    <property type="project" value="UniProtKB-SubCell"/>
</dbReference>
<evidence type="ECO:0000313" key="14">
    <source>
        <dbReference type="Proteomes" id="UP000095546"/>
    </source>
</evidence>
<evidence type="ECO:0000259" key="12">
    <source>
        <dbReference type="PROSITE" id="PS51669"/>
    </source>
</evidence>
<dbReference type="SMART" id="SM00926">
    <property type="entry name" value="Molybdop_Fe4S4"/>
    <property type="match status" value="1"/>
</dbReference>
<dbReference type="GO" id="GO:0047111">
    <property type="term" value="F:formate dehydrogenase (cytochrome-c-553) activity"/>
    <property type="evidence" value="ECO:0007669"/>
    <property type="project" value="InterPro"/>
</dbReference>
<dbReference type="Pfam" id="PF00384">
    <property type="entry name" value="Molybdopterin"/>
    <property type="match status" value="1"/>
</dbReference>
<protein>
    <submittedName>
        <fullName evidence="13">Formate dehydrogenase subunit alpha</fullName>
        <ecNumber evidence="13">1.2.1.2</ecNumber>
    </submittedName>
</protein>
<dbReference type="PROSITE" id="PS51669">
    <property type="entry name" value="4FE4S_MOW_BIS_MGD"/>
    <property type="match status" value="1"/>
</dbReference>
<feature type="domain" description="4Fe-4S Mo/W bis-MGD-type" evidence="12">
    <location>
        <begin position="43"/>
        <end position="99"/>
    </location>
</feature>
<name>A0A173YA99_9FIRM</name>
<dbReference type="RefSeq" id="WP_055160932.1">
    <property type="nucleotide sequence ID" value="NZ_CABIWZ010000004.1"/>
</dbReference>
<dbReference type="Gene3D" id="3.30.200.210">
    <property type="match status" value="1"/>
</dbReference>
<dbReference type="EMBL" id="CYYU01000004">
    <property type="protein sequence ID" value="CUN61062.1"/>
    <property type="molecule type" value="Genomic_DNA"/>
</dbReference>
<dbReference type="Pfam" id="PF04879">
    <property type="entry name" value="Molybdop_Fe4S4"/>
    <property type="match status" value="1"/>
</dbReference>
<evidence type="ECO:0000256" key="10">
    <source>
        <dbReference type="ARBA" id="ARBA00023014"/>
    </source>
</evidence>
<keyword evidence="5" id="KW-0479">Metal-binding</keyword>
<evidence type="ECO:0000256" key="1">
    <source>
        <dbReference type="ARBA" id="ARBA00001966"/>
    </source>
</evidence>